<dbReference type="Proteomes" id="UP000198844">
    <property type="component" value="Unassembled WGS sequence"/>
</dbReference>
<protein>
    <submittedName>
        <fullName evidence="1">HTH-type transcriptional regulator / antitoxin HigA</fullName>
    </submittedName>
</protein>
<dbReference type="AlphaFoldDB" id="A0A1I6YJ67"/>
<accession>A0A1I6YJ67</accession>
<dbReference type="GO" id="GO:0006355">
    <property type="term" value="P:regulation of DNA-templated transcription"/>
    <property type="evidence" value="ECO:0007669"/>
    <property type="project" value="InterPro"/>
</dbReference>
<evidence type="ECO:0000313" key="1">
    <source>
        <dbReference type="EMBL" id="SFT50397.1"/>
    </source>
</evidence>
<proteinExistence type="predicted"/>
<evidence type="ECO:0000313" key="2">
    <source>
        <dbReference type="Proteomes" id="UP000198844"/>
    </source>
</evidence>
<dbReference type="EMBL" id="FPBH01000001">
    <property type="protein sequence ID" value="SFT50397.1"/>
    <property type="molecule type" value="Genomic_DNA"/>
</dbReference>
<dbReference type="InterPro" id="IPR039060">
    <property type="entry name" value="Antitox_HigA"/>
</dbReference>
<reference evidence="1 2" key="1">
    <citation type="submission" date="2016-10" db="EMBL/GenBank/DDBJ databases">
        <authorList>
            <person name="de Groot N.N."/>
        </authorList>
    </citation>
    <scope>NUCLEOTIDE SEQUENCE [LARGE SCALE GENOMIC DNA]</scope>
    <source>
        <strain evidence="1 2">LMG 27731</strain>
    </source>
</reference>
<name>A0A1I6YJ67_9BURK</name>
<dbReference type="PANTHER" id="PTHR40455">
    <property type="entry name" value="ANTITOXIN HIGA"/>
    <property type="match status" value="1"/>
</dbReference>
<dbReference type="RefSeq" id="WP_093632728.1">
    <property type="nucleotide sequence ID" value="NZ_FPBH01000001.1"/>
</dbReference>
<dbReference type="OrthoDB" id="9796786at2"/>
<gene>
    <name evidence="1" type="ORF">SAMN05192563_1001522</name>
</gene>
<dbReference type="GO" id="GO:0001046">
    <property type="term" value="F:core promoter sequence-specific DNA binding"/>
    <property type="evidence" value="ECO:0007669"/>
    <property type="project" value="TreeGrafter"/>
</dbReference>
<sequence length="125" mass="14343">MEIRPIHNERDYKDALQIVSDLVDADPAPGTPDGDRLEILATRVERYEAEHFPLDLPDPIEAIKFRMEQAWLSASDMQPFIGNLNRVYEVLGRKRGLSLSMIRRLNRELKIRAEVLIGSENDAET</sequence>
<organism evidence="1 2">
    <name type="scientific">Paraburkholderia aspalathi</name>
    <dbReference type="NCBI Taxonomy" id="1324617"/>
    <lineage>
        <taxon>Bacteria</taxon>
        <taxon>Pseudomonadati</taxon>
        <taxon>Pseudomonadota</taxon>
        <taxon>Betaproteobacteria</taxon>
        <taxon>Burkholderiales</taxon>
        <taxon>Burkholderiaceae</taxon>
        <taxon>Paraburkholderia</taxon>
    </lineage>
</organism>
<dbReference type="PANTHER" id="PTHR40455:SF1">
    <property type="entry name" value="ANTITOXIN HIGA"/>
    <property type="match status" value="1"/>
</dbReference>